<dbReference type="InterPro" id="IPR038577">
    <property type="entry name" value="GT10-like_C_sf"/>
</dbReference>
<dbReference type="InterPro" id="IPR001503">
    <property type="entry name" value="Glyco_trans_10"/>
</dbReference>
<proteinExistence type="predicted"/>
<dbReference type="PANTHER" id="PTHR11929:SF194">
    <property type="entry name" value="ALPHA-(1,3)-FUCOSYLTRANSFERASE 10"/>
    <property type="match status" value="1"/>
</dbReference>
<accession>F0SI43</accession>
<evidence type="ECO:0000313" key="1">
    <source>
        <dbReference type="EMBL" id="ADY61745.1"/>
    </source>
</evidence>
<protein>
    <recommendedName>
        <fullName evidence="3">Glycosyl transferase CAP10 domain-containing protein</fullName>
    </recommendedName>
</protein>
<dbReference type="PANTHER" id="PTHR11929">
    <property type="entry name" value="ALPHA- 1,3 -FUCOSYLTRANSFERASE"/>
    <property type="match status" value="1"/>
</dbReference>
<dbReference type="Proteomes" id="UP000006860">
    <property type="component" value="Chromosome"/>
</dbReference>
<sequence length="345" mass="40496">MAASDQARTPTDVILARQALLHLCYAQSYLWHLQHTAPGRTHRWQDWEFDINGTKPEYDAWIVWQSHEGLLQTETRVCPPNKTILVTREPPDILELPPDYVKQFAWVIAPDARLRWHRGHFFSQFGQNWHIEKDYNDLAAMQPPEKAGSLSSVVSAKAGTAGQKQRLQLAHRLKQEFGDEFNWFGRGINPIKDKWDAVGPYRYHLVMENGQWPHYWTEKLADAFLAWCLPLYVGDPLIEQYFDSRSLIVLNPEQPEECVRKIREAIQDDAWSRALPHIAIARQRILEQYHLYKMLHDILEREPAAPAETITLRPHFEFSFPWTTKIRWKARNAWRHLVAYNTSEC</sequence>
<dbReference type="STRING" id="756272.Plabr_4171"/>
<dbReference type="Gene3D" id="3.40.50.11660">
    <property type="entry name" value="Glycosyl transferase family 10, C-terminal domain"/>
    <property type="match status" value="1"/>
</dbReference>
<dbReference type="KEGG" id="pbs:Plabr_4171"/>
<dbReference type="SUPFAM" id="SSF53756">
    <property type="entry name" value="UDP-Glycosyltransferase/glycogen phosphorylase"/>
    <property type="match status" value="1"/>
</dbReference>
<dbReference type="eggNOG" id="ENOG502Z8JE">
    <property type="taxonomic scope" value="Bacteria"/>
</dbReference>
<evidence type="ECO:0000313" key="2">
    <source>
        <dbReference type="Proteomes" id="UP000006860"/>
    </source>
</evidence>
<keyword evidence="2" id="KW-1185">Reference proteome</keyword>
<dbReference type="AlphaFoldDB" id="F0SI43"/>
<dbReference type="HOGENOM" id="CLU_066854_0_0_0"/>
<dbReference type="GO" id="GO:0046920">
    <property type="term" value="F:alpha-(1-&gt;3)-fucosyltransferase activity"/>
    <property type="evidence" value="ECO:0007669"/>
    <property type="project" value="TreeGrafter"/>
</dbReference>
<evidence type="ECO:0008006" key="3">
    <source>
        <dbReference type="Google" id="ProtNLM"/>
    </source>
</evidence>
<gene>
    <name evidence="1" type="ordered locus">Plabr_4171</name>
</gene>
<dbReference type="EMBL" id="CP002546">
    <property type="protein sequence ID" value="ADY61745.1"/>
    <property type="molecule type" value="Genomic_DNA"/>
</dbReference>
<reference evidence="2" key="1">
    <citation type="submission" date="2011-02" db="EMBL/GenBank/DDBJ databases">
        <title>The complete genome of Planctomyces brasiliensis DSM 5305.</title>
        <authorList>
            <person name="Lucas S."/>
            <person name="Copeland A."/>
            <person name="Lapidus A."/>
            <person name="Bruce D."/>
            <person name="Goodwin L."/>
            <person name="Pitluck S."/>
            <person name="Kyrpides N."/>
            <person name="Mavromatis K."/>
            <person name="Pagani I."/>
            <person name="Ivanova N."/>
            <person name="Ovchinnikova G."/>
            <person name="Lu M."/>
            <person name="Detter J.C."/>
            <person name="Han C."/>
            <person name="Land M."/>
            <person name="Hauser L."/>
            <person name="Markowitz V."/>
            <person name="Cheng J.-F."/>
            <person name="Hugenholtz P."/>
            <person name="Woyke T."/>
            <person name="Wu D."/>
            <person name="Tindall B."/>
            <person name="Pomrenke H.G."/>
            <person name="Brambilla E."/>
            <person name="Klenk H.-P."/>
            <person name="Eisen J.A."/>
        </authorList>
    </citation>
    <scope>NUCLEOTIDE SEQUENCE [LARGE SCALE GENOMIC DNA]</scope>
    <source>
        <strain evidence="2">ATCC 49424 / DSM 5305 / JCM 21570 / NBRC 103401 / IFAM 1448</strain>
    </source>
</reference>
<organism evidence="1 2">
    <name type="scientific">Rubinisphaera brasiliensis (strain ATCC 49424 / DSM 5305 / JCM 21570 / IAM 15109 / NBRC 103401 / IFAM 1448)</name>
    <name type="common">Planctomyces brasiliensis</name>
    <dbReference type="NCBI Taxonomy" id="756272"/>
    <lineage>
        <taxon>Bacteria</taxon>
        <taxon>Pseudomonadati</taxon>
        <taxon>Planctomycetota</taxon>
        <taxon>Planctomycetia</taxon>
        <taxon>Planctomycetales</taxon>
        <taxon>Planctomycetaceae</taxon>
        <taxon>Rubinisphaera</taxon>
    </lineage>
</organism>
<name>F0SI43_RUBBR</name>
<dbReference type="GO" id="GO:0016020">
    <property type="term" value="C:membrane"/>
    <property type="evidence" value="ECO:0007669"/>
    <property type="project" value="InterPro"/>
</dbReference>